<evidence type="ECO:0000313" key="11">
    <source>
        <dbReference type="EMBL" id="AZG76914.1"/>
    </source>
</evidence>
<dbReference type="KEGG" id="mros:EHO51_09320"/>
<evidence type="ECO:0000256" key="8">
    <source>
        <dbReference type="ARBA" id="ARBA00047481"/>
    </source>
</evidence>
<comment type="subunit">
    <text evidence="4 9">Homodimer.</text>
</comment>
<keyword evidence="7 9" id="KW-0663">Pyridoxal phosphate</keyword>
<proteinExistence type="inferred from homology"/>
<dbReference type="GO" id="GO:0004400">
    <property type="term" value="F:histidinol-phosphate transaminase activity"/>
    <property type="evidence" value="ECO:0007669"/>
    <property type="project" value="UniProtKB-UniRule"/>
</dbReference>
<protein>
    <recommendedName>
        <fullName evidence="9">Histidinol-phosphate aminotransferase</fullName>
        <ecNumber evidence="9">2.6.1.9</ecNumber>
    </recommendedName>
    <alternativeName>
        <fullName evidence="9">Imidazole acetol-phosphate transaminase</fullName>
    </alternativeName>
</protein>
<keyword evidence="9" id="KW-0028">Amino-acid biosynthesis</keyword>
<gene>
    <name evidence="9" type="primary">hisC</name>
    <name evidence="11" type="ORF">EHO51_09320</name>
</gene>
<keyword evidence="5 9" id="KW-0032">Aminotransferase</keyword>
<evidence type="ECO:0000256" key="3">
    <source>
        <dbReference type="ARBA" id="ARBA00007970"/>
    </source>
</evidence>
<comment type="catalytic activity">
    <reaction evidence="8 9">
        <text>L-histidinol phosphate + 2-oxoglutarate = 3-(imidazol-4-yl)-2-oxopropyl phosphate + L-glutamate</text>
        <dbReference type="Rhea" id="RHEA:23744"/>
        <dbReference type="ChEBI" id="CHEBI:16810"/>
        <dbReference type="ChEBI" id="CHEBI:29985"/>
        <dbReference type="ChEBI" id="CHEBI:57766"/>
        <dbReference type="ChEBI" id="CHEBI:57980"/>
        <dbReference type="EC" id="2.6.1.9"/>
    </reaction>
</comment>
<dbReference type="AlphaFoldDB" id="A0A3G8M5Q1"/>
<reference evidence="11 12" key="1">
    <citation type="submission" date="2018-11" db="EMBL/GenBank/DDBJ databases">
        <title>Genome squencing of methanotrophic bacteria isolated from alkaline groundwater in Korea.</title>
        <authorList>
            <person name="Nguyen L.N."/>
        </authorList>
    </citation>
    <scope>NUCLEOTIDE SEQUENCE [LARGE SCALE GENOMIC DNA]</scope>
    <source>
        <strain evidence="11 12">GW6</strain>
    </source>
</reference>
<comment type="cofactor">
    <cofactor evidence="1 9">
        <name>pyridoxal 5'-phosphate</name>
        <dbReference type="ChEBI" id="CHEBI:597326"/>
    </cofactor>
</comment>
<feature type="modified residue" description="N6-(pyridoxal phosphate)lysine" evidence="9">
    <location>
        <position position="220"/>
    </location>
</feature>
<evidence type="ECO:0000256" key="7">
    <source>
        <dbReference type="ARBA" id="ARBA00022898"/>
    </source>
</evidence>
<dbReference type="InterPro" id="IPR015424">
    <property type="entry name" value="PyrdxlP-dep_Trfase"/>
</dbReference>
<evidence type="ECO:0000256" key="4">
    <source>
        <dbReference type="ARBA" id="ARBA00011738"/>
    </source>
</evidence>
<dbReference type="Pfam" id="PF00155">
    <property type="entry name" value="Aminotran_1_2"/>
    <property type="match status" value="1"/>
</dbReference>
<dbReference type="GO" id="GO:0030170">
    <property type="term" value="F:pyridoxal phosphate binding"/>
    <property type="evidence" value="ECO:0007669"/>
    <property type="project" value="InterPro"/>
</dbReference>
<keyword evidence="6 9" id="KW-0808">Transferase</keyword>
<evidence type="ECO:0000256" key="9">
    <source>
        <dbReference type="HAMAP-Rule" id="MF_01023"/>
    </source>
</evidence>
<evidence type="ECO:0000313" key="12">
    <source>
        <dbReference type="Proteomes" id="UP000273982"/>
    </source>
</evidence>
<dbReference type="InterPro" id="IPR004839">
    <property type="entry name" value="Aminotransferase_I/II_large"/>
</dbReference>
<dbReference type="InterPro" id="IPR015421">
    <property type="entry name" value="PyrdxlP-dep_Trfase_major"/>
</dbReference>
<dbReference type="EMBL" id="CP034086">
    <property type="protein sequence ID" value="AZG76914.1"/>
    <property type="molecule type" value="Genomic_DNA"/>
</dbReference>
<dbReference type="InterPro" id="IPR015422">
    <property type="entry name" value="PyrdxlP-dep_Trfase_small"/>
</dbReference>
<dbReference type="Proteomes" id="UP000273982">
    <property type="component" value="Chromosome"/>
</dbReference>
<dbReference type="InterPro" id="IPR005861">
    <property type="entry name" value="HisP_aminotrans"/>
</dbReference>
<dbReference type="SUPFAM" id="SSF53383">
    <property type="entry name" value="PLP-dependent transferases"/>
    <property type="match status" value="1"/>
</dbReference>
<comment type="pathway">
    <text evidence="2 9">Amino-acid biosynthesis; L-histidine biosynthesis; L-histidine from 5-phospho-alpha-D-ribose 1-diphosphate: step 7/9.</text>
</comment>
<name>A0A3G8M5Q1_9HYPH</name>
<accession>A0A3G8M5Q1</accession>
<dbReference type="NCBIfam" id="TIGR01141">
    <property type="entry name" value="hisC"/>
    <property type="match status" value="1"/>
</dbReference>
<dbReference type="UniPathway" id="UPA00031">
    <property type="reaction ID" value="UER00012"/>
</dbReference>
<evidence type="ECO:0000256" key="5">
    <source>
        <dbReference type="ARBA" id="ARBA00022576"/>
    </source>
</evidence>
<comment type="similarity">
    <text evidence="3 9">Belongs to the class-II pyridoxal-phosphate-dependent aminotransferase family. Histidinol-phosphate aminotransferase subfamily.</text>
</comment>
<evidence type="ECO:0000256" key="6">
    <source>
        <dbReference type="ARBA" id="ARBA00022679"/>
    </source>
</evidence>
<dbReference type="PANTHER" id="PTHR43643:SF3">
    <property type="entry name" value="HISTIDINOL-PHOSPHATE AMINOTRANSFERASE"/>
    <property type="match status" value="1"/>
</dbReference>
<dbReference type="EC" id="2.6.1.9" evidence="9"/>
<dbReference type="InterPro" id="IPR050106">
    <property type="entry name" value="HistidinolP_aminotransfase"/>
</dbReference>
<evidence type="ECO:0000256" key="2">
    <source>
        <dbReference type="ARBA" id="ARBA00005011"/>
    </source>
</evidence>
<dbReference type="HAMAP" id="MF_01023">
    <property type="entry name" value="HisC_aminotrans_2"/>
    <property type="match status" value="1"/>
</dbReference>
<dbReference type="PANTHER" id="PTHR43643">
    <property type="entry name" value="HISTIDINOL-PHOSPHATE AMINOTRANSFERASE 2"/>
    <property type="match status" value="1"/>
</dbReference>
<dbReference type="RefSeq" id="WP_124738652.1">
    <property type="nucleotide sequence ID" value="NZ_CP034086.1"/>
</dbReference>
<evidence type="ECO:0000259" key="10">
    <source>
        <dbReference type="Pfam" id="PF00155"/>
    </source>
</evidence>
<dbReference type="Gene3D" id="3.40.640.10">
    <property type="entry name" value="Type I PLP-dependent aspartate aminotransferase-like (Major domain)"/>
    <property type="match status" value="1"/>
</dbReference>
<organism evidence="11 12">
    <name type="scientific">Methylocystis rosea</name>
    <dbReference type="NCBI Taxonomy" id="173366"/>
    <lineage>
        <taxon>Bacteria</taxon>
        <taxon>Pseudomonadati</taxon>
        <taxon>Pseudomonadota</taxon>
        <taxon>Alphaproteobacteria</taxon>
        <taxon>Hyphomicrobiales</taxon>
        <taxon>Methylocystaceae</taxon>
        <taxon>Methylocystis</taxon>
    </lineage>
</organism>
<feature type="domain" description="Aminotransferase class I/classII large" evidence="10">
    <location>
        <begin position="29"/>
        <end position="357"/>
    </location>
</feature>
<dbReference type="GO" id="GO:0000105">
    <property type="term" value="P:L-histidine biosynthetic process"/>
    <property type="evidence" value="ECO:0007669"/>
    <property type="project" value="UniProtKB-UniRule"/>
</dbReference>
<dbReference type="CDD" id="cd00609">
    <property type="entry name" value="AAT_like"/>
    <property type="match status" value="1"/>
</dbReference>
<evidence type="ECO:0000256" key="1">
    <source>
        <dbReference type="ARBA" id="ARBA00001933"/>
    </source>
</evidence>
<sequence length="376" mass="40002">MTKPTPRSTVLAIDAYVPGRSAAPGAARVFKLSANETPLGPSPRAIEALRGMADHMALYPEGSSRALREAIGARYALNSDRIIAGAGSDNLLELLALAYIGPGDEGVYSQHGFLEYKIVTLAAGGTPVVAPETNYTAEVDALLACVSERTKIVFLANPNNPTGTFLTANEVSRLARSLPAHVLLVLDSAYAEYVLREDYEAGVALVDAHENVVMTRTFSKIYGLAGLRVGWAYGPAHVIDALNRIRSPFNVSSAGSVAAIAALSDRAHLEAAIAHNDRWLPWLSREISALGLDVLPSVANFVAIRFPNAPGLTALDADRFLMSRGLVLRAIGAYGMGEFLRLTVGAQEANERVVEALAEFMQSARVRQDAQAGVHG</sequence>
<dbReference type="Gene3D" id="3.90.1150.10">
    <property type="entry name" value="Aspartate Aminotransferase, domain 1"/>
    <property type="match status" value="1"/>
</dbReference>
<keyword evidence="9" id="KW-0368">Histidine biosynthesis</keyword>